<organism evidence="2 3">
    <name type="scientific">Aureimonas endophytica</name>
    <dbReference type="NCBI Taxonomy" id="2027858"/>
    <lineage>
        <taxon>Bacteria</taxon>
        <taxon>Pseudomonadati</taxon>
        <taxon>Pseudomonadota</taxon>
        <taxon>Alphaproteobacteria</taxon>
        <taxon>Hyphomicrobiales</taxon>
        <taxon>Aurantimonadaceae</taxon>
        <taxon>Aureimonas</taxon>
    </lineage>
</organism>
<gene>
    <name evidence="2" type="ORF">GCM10011390_36900</name>
</gene>
<feature type="transmembrane region" description="Helical" evidence="1">
    <location>
        <begin position="84"/>
        <end position="106"/>
    </location>
</feature>
<reference evidence="2" key="2">
    <citation type="submission" date="2020-09" db="EMBL/GenBank/DDBJ databases">
        <authorList>
            <person name="Sun Q."/>
            <person name="Zhou Y."/>
        </authorList>
    </citation>
    <scope>NUCLEOTIDE SEQUENCE</scope>
    <source>
        <strain evidence="2">CGMCC 1.15367</strain>
    </source>
</reference>
<comment type="caution">
    <text evidence="2">The sequence shown here is derived from an EMBL/GenBank/DDBJ whole genome shotgun (WGS) entry which is preliminary data.</text>
</comment>
<name>A0A916ZUV0_9HYPH</name>
<evidence type="ECO:0000313" key="3">
    <source>
        <dbReference type="Proteomes" id="UP000644699"/>
    </source>
</evidence>
<dbReference type="AlphaFoldDB" id="A0A916ZUV0"/>
<evidence type="ECO:0000256" key="1">
    <source>
        <dbReference type="SAM" id="Phobius"/>
    </source>
</evidence>
<proteinExistence type="predicted"/>
<dbReference type="InterPro" id="IPR009325">
    <property type="entry name" value="DUF983"/>
</dbReference>
<keyword evidence="1" id="KW-0812">Transmembrane</keyword>
<keyword evidence="3" id="KW-1185">Reference proteome</keyword>
<keyword evidence="1" id="KW-1133">Transmembrane helix</keyword>
<protein>
    <submittedName>
        <fullName evidence="2">Membrane protein</fullName>
    </submittedName>
</protein>
<dbReference type="Proteomes" id="UP000644699">
    <property type="component" value="Unassembled WGS sequence"/>
</dbReference>
<dbReference type="EMBL" id="BMIQ01000006">
    <property type="protein sequence ID" value="GGE14350.1"/>
    <property type="molecule type" value="Genomic_DNA"/>
</dbReference>
<evidence type="ECO:0000313" key="2">
    <source>
        <dbReference type="EMBL" id="GGE14350.1"/>
    </source>
</evidence>
<feature type="transmembrane region" description="Helical" evidence="1">
    <location>
        <begin position="58"/>
        <end position="78"/>
    </location>
</feature>
<accession>A0A916ZUV0</accession>
<dbReference type="Pfam" id="PF06170">
    <property type="entry name" value="DUF983"/>
    <property type="match status" value="1"/>
</dbReference>
<sequence>MSDRQTSFPGIDPGKAAARGRCPRCGEGRLFHGFLKLRPACDNCGLDYGFADSGDGPAAFVILFVSVIVVGLALWLEVTVSPPFWVHLILWLPLTVLLALPAMRIMKGALIGLQYRNRASEGRLER</sequence>
<reference evidence="2" key="1">
    <citation type="journal article" date="2014" name="Int. J. Syst. Evol. Microbiol.">
        <title>Complete genome sequence of Corynebacterium casei LMG S-19264T (=DSM 44701T), isolated from a smear-ripened cheese.</title>
        <authorList>
            <consortium name="US DOE Joint Genome Institute (JGI-PGF)"/>
            <person name="Walter F."/>
            <person name="Albersmeier A."/>
            <person name="Kalinowski J."/>
            <person name="Ruckert C."/>
        </authorList>
    </citation>
    <scope>NUCLEOTIDE SEQUENCE</scope>
    <source>
        <strain evidence="2">CGMCC 1.15367</strain>
    </source>
</reference>
<dbReference type="RefSeq" id="WP_188911110.1">
    <property type="nucleotide sequence ID" value="NZ_BMIQ01000006.1"/>
</dbReference>
<keyword evidence="1" id="KW-0472">Membrane</keyword>